<dbReference type="PANTHER" id="PTHR30231">
    <property type="entry name" value="DNA POLYMERASE III SUBUNIT EPSILON"/>
    <property type="match status" value="1"/>
</dbReference>
<keyword evidence="6" id="KW-1185">Reference proteome</keyword>
<dbReference type="Pfam" id="PF00929">
    <property type="entry name" value="RNase_T"/>
    <property type="match status" value="1"/>
</dbReference>
<dbReference type="EMBL" id="CP103423">
    <property type="protein sequence ID" value="UWD34495.1"/>
    <property type="molecule type" value="Genomic_DNA"/>
</dbReference>
<evidence type="ECO:0000256" key="3">
    <source>
        <dbReference type="ARBA" id="ARBA00022839"/>
    </source>
</evidence>
<dbReference type="RefSeq" id="WP_027123577.1">
    <property type="nucleotide sequence ID" value="NZ_CP103423.1"/>
</dbReference>
<dbReference type="SUPFAM" id="SSF53098">
    <property type="entry name" value="Ribonuclease H-like"/>
    <property type="match status" value="1"/>
</dbReference>
<dbReference type="InterPro" id="IPR013520">
    <property type="entry name" value="Ribonucl_H"/>
</dbReference>
<evidence type="ECO:0000313" key="5">
    <source>
        <dbReference type="EMBL" id="UWD34495.1"/>
    </source>
</evidence>
<dbReference type="InterPro" id="IPR012337">
    <property type="entry name" value="RNaseH-like_sf"/>
</dbReference>
<keyword evidence="3 5" id="KW-0269">Exonuclease</keyword>
<organism evidence="5 6">
    <name type="scientific">Mesomycoplasma molare</name>
    <dbReference type="NCBI Taxonomy" id="171288"/>
    <lineage>
        <taxon>Bacteria</taxon>
        <taxon>Bacillati</taxon>
        <taxon>Mycoplasmatota</taxon>
        <taxon>Mycoplasmoidales</taxon>
        <taxon>Metamycoplasmataceae</taxon>
        <taxon>Mesomycoplasma</taxon>
    </lineage>
</organism>
<dbReference type="Gene3D" id="3.30.420.10">
    <property type="entry name" value="Ribonuclease H-like superfamily/Ribonuclease H"/>
    <property type="match status" value="1"/>
</dbReference>
<reference evidence="5" key="1">
    <citation type="submission" date="2022-08" db="EMBL/GenBank/DDBJ databases">
        <title>Complete genome sequence of Mycoplasma molare type strain H 542.</title>
        <authorList>
            <person name="Spergser J."/>
        </authorList>
    </citation>
    <scope>NUCLEOTIDE SEQUENCE</scope>
    <source>
        <strain evidence="5">H 542</strain>
    </source>
</reference>
<sequence length="310" mass="36393">MKLECAWGHEIDWDNCVIFDLEYSEKDIIEIGALKIKNGEIIDTFSTLVLPDNFVKNVYARFNKIKSSEIKEKGIPTAKAMEQFINFIEDLDLVAHNAEKADIPVLEYTLEKLQWDLIENNKILDSKDFFQEHIKRKIDIESNRWSLGYLSEKLNIDYKAAHRSLEDCKILLEAKNKIMELEDKYFLANKYRTKKYITLEKYTEKLKKKNKKIMKDPEISIAVTGSIEDYTRYGIAEILLEKGYSFDLKIKASTSYLIIGEKPGKNSLEKASKYNVKTIDWAQFNTTFLNNNEQKKEKRWKTWIKAILNQ</sequence>
<dbReference type="Gene3D" id="3.40.50.10190">
    <property type="entry name" value="BRCT domain"/>
    <property type="match status" value="1"/>
</dbReference>
<dbReference type="GO" id="GO:0004527">
    <property type="term" value="F:exonuclease activity"/>
    <property type="evidence" value="ECO:0007669"/>
    <property type="project" value="UniProtKB-KW"/>
</dbReference>
<dbReference type="SMART" id="SM00479">
    <property type="entry name" value="EXOIII"/>
    <property type="match status" value="1"/>
</dbReference>
<name>A0ABY5TWB6_9BACT</name>
<feature type="domain" description="Exonuclease" evidence="4">
    <location>
        <begin position="15"/>
        <end position="184"/>
    </location>
</feature>
<accession>A0ABY5TWB6</accession>
<evidence type="ECO:0000313" key="6">
    <source>
        <dbReference type="Proteomes" id="UP001058364"/>
    </source>
</evidence>
<evidence type="ECO:0000256" key="2">
    <source>
        <dbReference type="ARBA" id="ARBA00022801"/>
    </source>
</evidence>
<protein>
    <submittedName>
        <fullName evidence="5">Exonuclease domain-containing protein</fullName>
    </submittedName>
</protein>
<dbReference type="PANTHER" id="PTHR30231:SF4">
    <property type="entry name" value="PROTEIN NEN2"/>
    <property type="match status" value="1"/>
</dbReference>
<dbReference type="Proteomes" id="UP001058364">
    <property type="component" value="Chromosome"/>
</dbReference>
<dbReference type="InterPro" id="IPR036397">
    <property type="entry name" value="RNaseH_sf"/>
</dbReference>
<evidence type="ECO:0000259" key="4">
    <source>
        <dbReference type="SMART" id="SM00479"/>
    </source>
</evidence>
<dbReference type="InterPro" id="IPR036420">
    <property type="entry name" value="BRCT_dom_sf"/>
</dbReference>
<dbReference type="CDD" id="cd06127">
    <property type="entry name" value="DEDDh"/>
    <property type="match status" value="1"/>
</dbReference>
<proteinExistence type="predicted"/>
<gene>
    <name evidence="5" type="ORF">NX772_01535</name>
</gene>
<evidence type="ECO:0000256" key="1">
    <source>
        <dbReference type="ARBA" id="ARBA00022722"/>
    </source>
</evidence>
<keyword evidence="1" id="KW-0540">Nuclease</keyword>
<keyword evidence="2" id="KW-0378">Hydrolase</keyword>